<feature type="compositionally biased region" description="Basic and acidic residues" evidence="1">
    <location>
        <begin position="71"/>
        <end position="104"/>
    </location>
</feature>
<comment type="caution">
    <text evidence="2">The sequence shown here is derived from an EMBL/GenBank/DDBJ whole genome shotgun (WGS) entry which is preliminary data.</text>
</comment>
<sequence length="207" mass="22206">MNISIQATVSLTQAEIKEAIAQYVANNGLDLEGKEVDYSTDLPESVMLVIDGTDAPQIVEPKAKSKAKVQAKPEAKVEVKNEAPKEEPQPVPEYKKGPSEEEKAAASAEVKAAIEQTQKLLESAPDPKKTPVANPFAQLGNAGADTDELEPDNDDSDIDDQPFGQDVLDEEGTTQVKPTKAENLFAAEPKIDAEPKPRRAAATKLFG</sequence>
<accession>A0ABD5D8V5</accession>
<feature type="region of interest" description="Disordered" evidence="1">
    <location>
        <begin position="61"/>
        <end position="207"/>
    </location>
</feature>
<organism evidence="2">
    <name type="scientific">Acinetobacter baumannii</name>
    <dbReference type="NCBI Taxonomy" id="470"/>
    <lineage>
        <taxon>Bacteria</taxon>
        <taxon>Pseudomonadati</taxon>
        <taxon>Pseudomonadota</taxon>
        <taxon>Gammaproteobacteria</taxon>
        <taxon>Moraxellales</taxon>
        <taxon>Moraxellaceae</taxon>
        <taxon>Acinetobacter</taxon>
        <taxon>Acinetobacter calcoaceticus/baumannii complex</taxon>
    </lineage>
</organism>
<evidence type="ECO:0000256" key="1">
    <source>
        <dbReference type="SAM" id="MobiDB-lite"/>
    </source>
</evidence>
<evidence type="ECO:0000313" key="2">
    <source>
        <dbReference type="EMBL" id="MDR8261648.1"/>
    </source>
</evidence>
<proteinExistence type="predicted"/>
<reference evidence="2" key="1">
    <citation type="submission" date="2019-07" db="EMBL/GenBank/DDBJ databases">
        <title>Biological characteristics of mucoid Acinetobacter baumannii from a general hospital in China.</title>
        <authorList>
            <person name="Hua X."/>
            <person name="Yu Y."/>
        </authorList>
    </citation>
    <scope>NUCLEOTIDE SEQUENCE [LARGE SCALE GENOMIC DNA]</scope>
    <source>
        <strain evidence="2">N41</strain>
    </source>
</reference>
<gene>
    <name evidence="2" type="ORF">FPK87_14415</name>
</gene>
<name>A0ABD5D8V5_ACIBA</name>
<protein>
    <submittedName>
        <fullName evidence="2">Uncharacterized protein</fullName>
    </submittedName>
</protein>
<dbReference type="AlphaFoldDB" id="A0ABD5D8V5"/>
<dbReference type="EMBL" id="VMBB01000021">
    <property type="protein sequence ID" value="MDR8261648.1"/>
    <property type="molecule type" value="Genomic_DNA"/>
</dbReference>
<dbReference type="RefSeq" id="WP_004716503.1">
    <property type="nucleotide sequence ID" value="NZ_JAESHO010000001.1"/>
</dbReference>
<feature type="compositionally biased region" description="Acidic residues" evidence="1">
    <location>
        <begin position="145"/>
        <end position="160"/>
    </location>
</feature>